<evidence type="ECO:0000256" key="1">
    <source>
        <dbReference type="ARBA" id="ARBA00022723"/>
    </source>
</evidence>
<dbReference type="OrthoDB" id="550424at2759"/>
<name>A0A0B7NAJ0_9FUNG</name>
<dbReference type="InterPro" id="IPR002939">
    <property type="entry name" value="DnaJ_C"/>
</dbReference>
<evidence type="ECO:0000256" key="5">
    <source>
        <dbReference type="ARBA" id="ARBA00023186"/>
    </source>
</evidence>
<evidence type="ECO:0000256" key="3">
    <source>
        <dbReference type="ARBA" id="ARBA00022771"/>
    </source>
</evidence>
<evidence type="ECO:0000259" key="8">
    <source>
        <dbReference type="PROSITE" id="PS51188"/>
    </source>
</evidence>
<keyword evidence="10" id="KW-1185">Reference proteome</keyword>
<dbReference type="InterPro" id="IPR036410">
    <property type="entry name" value="HSP_DnaJ_Cys-rich_dom_sf"/>
</dbReference>
<dbReference type="Pfam" id="PF01556">
    <property type="entry name" value="DnaJ_C"/>
    <property type="match status" value="1"/>
</dbReference>
<dbReference type="InterPro" id="IPR012724">
    <property type="entry name" value="DnaJ"/>
</dbReference>
<evidence type="ECO:0000256" key="2">
    <source>
        <dbReference type="ARBA" id="ARBA00022737"/>
    </source>
</evidence>
<dbReference type="GO" id="GO:0008270">
    <property type="term" value="F:zinc ion binding"/>
    <property type="evidence" value="ECO:0007669"/>
    <property type="project" value="UniProtKB-KW"/>
</dbReference>
<keyword evidence="1 6" id="KW-0479">Metal-binding</keyword>
<dbReference type="SUPFAM" id="SSF57938">
    <property type="entry name" value="DnaJ/Hsp40 cysteine-rich domain"/>
    <property type="match status" value="1"/>
</dbReference>
<dbReference type="InterPro" id="IPR044713">
    <property type="entry name" value="DNJA1/2-like"/>
</dbReference>
<dbReference type="GO" id="GO:0006457">
    <property type="term" value="P:protein folding"/>
    <property type="evidence" value="ECO:0007669"/>
    <property type="project" value="InterPro"/>
</dbReference>
<keyword evidence="4 6" id="KW-0862">Zinc</keyword>
<feature type="domain" description="CR-type" evidence="8">
    <location>
        <begin position="385"/>
        <end position="468"/>
    </location>
</feature>
<dbReference type="InterPro" id="IPR036869">
    <property type="entry name" value="J_dom_sf"/>
</dbReference>
<dbReference type="SUPFAM" id="SSF46565">
    <property type="entry name" value="Chaperone J-domain"/>
    <property type="match status" value="1"/>
</dbReference>
<feature type="zinc finger region" description="CR-type" evidence="6">
    <location>
        <begin position="385"/>
        <end position="468"/>
    </location>
</feature>
<dbReference type="Pfam" id="PF00684">
    <property type="entry name" value="DnaJ_CXXCXGXG"/>
    <property type="match status" value="1"/>
</dbReference>
<dbReference type="HAMAP" id="MF_01152">
    <property type="entry name" value="DnaJ"/>
    <property type="match status" value="1"/>
</dbReference>
<dbReference type="PROSITE" id="PS51188">
    <property type="entry name" value="ZF_CR"/>
    <property type="match status" value="1"/>
</dbReference>
<protein>
    <recommendedName>
        <fullName evidence="11">J domain-containing protein</fullName>
    </recommendedName>
</protein>
<dbReference type="GO" id="GO:0030544">
    <property type="term" value="F:Hsp70 protein binding"/>
    <property type="evidence" value="ECO:0007669"/>
    <property type="project" value="InterPro"/>
</dbReference>
<dbReference type="GO" id="GO:0005524">
    <property type="term" value="F:ATP binding"/>
    <property type="evidence" value="ECO:0007669"/>
    <property type="project" value="InterPro"/>
</dbReference>
<dbReference type="EMBL" id="LN731212">
    <property type="protein sequence ID" value="CEP14454.1"/>
    <property type="molecule type" value="Genomic_DNA"/>
</dbReference>
<organism evidence="9 10">
    <name type="scientific">Parasitella parasitica</name>
    <dbReference type="NCBI Taxonomy" id="35722"/>
    <lineage>
        <taxon>Eukaryota</taxon>
        <taxon>Fungi</taxon>
        <taxon>Fungi incertae sedis</taxon>
        <taxon>Mucoromycota</taxon>
        <taxon>Mucoromycotina</taxon>
        <taxon>Mucoromycetes</taxon>
        <taxon>Mucorales</taxon>
        <taxon>Mucorineae</taxon>
        <taxon>Mucoraceae</taxon>
        <taxon>Parasitella</taxon>
    </lineage>
</organism>
<gene>
    <name evidence="9" type="primary">PARPA_08634.1 scaffold 33405</name>
</gene>
<dbReference type="PANTHER" id="PTHR43888">
    <property type="entry name" value="DNAJ-LIKE-2, ISOFORM A-RELATED"/>
    <property type="match status" value="1"/>
</dbReference>
<dbReference type="InterPro" id="IPR008971">
    <property type="entry name" value="HSP40/DnaJ_pept-bd"/>
</dbReference>
<dbReference type="FunFam" id="2.10.230.10:FF:000002">
    <property type="entry name" value="Molecular chaperone DnaJ"/>
    <property type="match status" value="1"/>
</dbReference>
<dbReference type="SUPFAM" id="SSF49493">
    <property type="entry name" value="HSP40/DnaJ peptide-binding domain"/>
    <property type="match status" value="2"/>
</dbReference>
<evidence type="ECO:0008006" key="11">
    <source>
        <dbReference type="Google" id="ProtNLM"/>
    </source>
</evidence>
<dbReference type="InterPro" id="IPR001305">
    <property type="entry name" value="HSP_DnaJ_Cys-rich_dom"/>
</dbReference>
<proteinExistence type="inferred from homology"/>
<dbReference type="Gene3D" id="2.10.230.10">
    <property type="entry name" value="Heat shock protein DnaJ, cysteine-rich domain"/>
    <property type="match status" value="1"/>
</dbReference>
<dbReference type="GO" id="GO:0051082">
    <property type="term" value="F:unfolded protein binding"/>
    <property type="evidence" value="ECO:0007669"/>
    <property type="project" value="InterPro"/>
</dbReference>
<evidence type="ECO:0000256" key="6">
    <source>
        <dbReference type="PROSITE-ProRule" id="PRU00546"/>
    </source>
</evidence>
<sequence>MTGDGNAAAVIIDNPKDPLRAANAPMSKNAVIGVSAAFKTNAESLIHEGALLSKAAALHLQIGHDFKSESFPTFSGQIKYVRQLLTDNIANDNFYGQAARGEILTIITAHNKEKIASLGGTKSYTVAPFLAEADIPVVLSPVLCTPIDFDSIHCLTGVPLSNGTAVHILHKHCVKIAIVIPDNSYSRNWIWDAGWLSASSAYEQLEIETISQEESIKYITNNLRDIYGLENALNQDEFIVYSGSPFDMTIALVSAARDYYDILDVPRDAQKAQIKRHFKKLSRVYHPDKNAGDDAASQKFMEIANGSAYEVLMDDEKRSIYDRYGEEGLKQNGGHGGGGGGGFHDPFDIFSHFFGGGRQGHGHQEKRGPDIHIPLQVTLEDLYNGADIQLDVSKQLLCDHCHGNGARKPEDIQTCDQCDGRGMIIKRAQVGPGMFQQFQQACHKCDGKGKVIKHLCPVCAGKKVRRGNEDYSLHIERGMQNGHQIILDEESDEYPETIPGNIVFELRTAPHPTFERRGDNLYTKQHITLVEALVGFEKTMTQLDNSTIDLVREGVTQYGFVQTIKGQGMPHQDNHAKHGDLYVEYQVVFPTAIDQETIDYLKKDAHLVSKDQPHLVHQEL</sequence>
<dbReference type="InterPro" id="IPR001623">
    <property type="entry name" value="DnaJ_domain"/>
</dbReference>
<dbReference type="CDD" id="cd10747">
    <property type="entry name" value="DnaJ_C"/>
    <property type="match status" value="1"/>
</dbReference>
<dbReference type="Pfam" id="PF00226">
    <property type="entry name" value="DnaJ"/>
    <property type="match status" value="1"/>
</dbReference>
<dbReference type="PRINTS" id="PR00625">
    <property type="entry name" value="JDOMAIN"/>
</dbReference>
<dbReference type="STRING" id="35722.A0A0B7NAJ0"/>
<dbReference type="Gene3D" id="2.60.260.20">
    <property type="entry name" value="Urease metallochaperone UreE, N-terminal domain"/>
    <property type="match status" value="2"/>
</dbReference>
<keyword evidence="3 6" id="KW-0863">Zinc-finger</keyword>
<dbReference type="PROSITE" id="PS50076">
    <property type="entry name" value="DNAJ_2"/>
    <property type="match status" value="1"/>
</dbReference>
<evidence type="ECO:0000259" key="7">
    <source>
        <dbReference type="PROSITE" id="PS50076"/>
    </source>
</evidence>
<reference evidence="9 10" key="1">
    <citation type="submission" date="2014-09" db="EMBL/GenBank/DDBJ databases">
        <authorList>
            <person name="Ellenberger Sabrina"/>
        </authorList>
    </citation>
    <scope>NUCLEOTIDE SEQUENCE [LARGE SCALE GENOMIC DNA]</scope>
    <source>
        <strain evidence="9 10">CBS 412.66</strain>
    </source>
</reference>
<accession>A0A0B7NAJ0</accession>
<keyword evidence="5" id="KW-0143">Chaperone</keyword>
<dbReference type="FunFam" id="2.60.260.20:FF:000013">
    <property type="entry name" value="DnaJ subfamily B member 11"/>
    <property type="match status" value="1"/>
</dbReference>
<dbReference type="Gene3D" id="3.20.20.140">
    <property type="entry name" value="Metal-dependent hydrolases"/>
    <property type="match status" value="1"/>
</dbReference>
<dbReference type="GO" id="GO:0009408">
    <property type="term" value="P:response to heat"/>
    <property type="evidence" value="ECO:0007669"/>
    <property type="project" value="InterPro"/>
</dbReference>
<dbReference type="Proteomes" id="UP000054107">
    <property type="component" value="Unassembled WGS sequence"/>
</dbReference>
<evidence type="ECO:0000313" key="9">
    <source>
        <dbReference type="EMBL" id="CEP14454.1"/>
    </source>
</evidence>
<dbReference type="CDD" id="cd06257">
    <property type="entry name" value="DnaJ"/>
    <property type="match status" value="1"/>
</dbReference>
<dbReference type="CDD" id="cd10719">
    <property type="entry name" value="DnaJ_zf"/>
    <property type="match status" value="1"/>
</dbReference>
<keyword evidence="2" id="KW-0677">Repeat</keyword>
<evidence type="ECO:0000256" key="4">
    <source>
        <dbReference type="ARBA" id="ARBA00022833"/>
    </source>
</evidence>
<dbReference type="AlphaFoldDB" id="A0A0B7NAJ0"/>
<dbReference type="SMART" id="SM00271">
    <property type="entry name" value="DnaJ"/>
    <property type="match status" value="1"/>
</dbReference>
<dbReference type="Gene3D" id="1.10.287.110">
    <property type="entry name" value="DnaJ domain"/>
    <property type="match status" value="1"/>
</dbReference>
<feature type="domain" description="J" evidence="7">
    <location>
        <begin position="258"/>
        <end position="325"/>
    </location>
</feature>
<evidence type="ECO:0000313" key="10">
    <source>
        <dbReference type="Proteomes" id="UP000054107"/>
    </source>
</evidence>